<sequence length="325" mass="36938">MSLADYLAKNYLTADPKPAKKSNKRKRKGTADAAGLVIADDDTTGWETKNNSRDDEDGPTTVSQTRTADFRRAKSNNWKTVGALAPTSADQADADAIIASAQAERSARDVQDDEAPAMDDDAVQMMESGAHAGLQTAEQVTAAMEKKRRDERRKFDEAMRESGGGSLGQETVYRDASGRRIDIQLKRAEARKKQEEEERKAREAEQAIQGDVQRQEREARKQQLDDAKYMTVARHADDVELNEEMKEQERWNDPAMQFLTKKKAGKSKSGKPLYKGGFEPNRYNIRPGYRWDGVDRGNGFEKRWFEARNKKETMKDLQYQWEMDE</sequence>
<keyword evidence="2" id="KW-1185">Reference proteome</keyword>
<dbReference type="Proteomes" id="UP001186974">
    <property type="component" value="Unassembled WGS sequence"/>
</dbReference>
<organism evidence="1 2">
    <name type="scientific">Coniosporium uncinatum</name>
    <dbReference type="NCBI Taxonomy" id="93489"/>
    <lineage>
        <taxon>Eukaryota</taxon>
        <taxon>Fungi</taxon>
        <taxon>Dikarya</taxon>
        <taxon>Ascomycota</taxon>
        <taxon>Pezizomycotina</taxon>
        <taxon>Dothideomycetes</taxon>
        <taxon>Dothideomycetes incertae sedis</taxon>
        <taxon>Coniosporium</taxon>
    </lineage>
</organism>
<evidence type="ECO:0000313" key="2">
    <source>
        <dbReference type="Proteomes" id="UP001186974"/>
    </source>
</evidence>
<dbReference type="EMBL" id="JAWDJW010007395">
    <property type="protein sequence ID" value="KAK3062244.1"/>
    <property type="molecule type" value="Genomic_DNA"/>
</dbReference>
<comment type="caution">
    <text evidence="1">The sequence shown here is derived from an EMBL/GenBank/DDBJ whole genome shotgun (WGS) entry which is preliminary data.</text>
</comment>
<protein>
    <submittedName>
        <fullName evidence="1">Uncharacterized protein</fullName>
    </submittedName>
</protein>
<evidence type="ECO:0000313" key="1">
    <source>
        <dbReference type="EMBL" id="KAK3062244.1"/>
    </source>
</evidence>
<gene>
    <name evidence="1" type="ORF">LTS18_004531</name>
</gene>
<accession>A0ACC3D5K3</accession>
<reference evidence="1" key="1">
    <citation type="submission" date="2024-09" db="EMBL/GenBank/DDBJ databases">
        <title>Black Yeasts Isolated from many extreme environments.</title>
        <authorList>
            <person name="Coleine C."/>
            <person name="Stajich J.E."/>
            <person name="Selbmann L."/>
        </authorList>
    </citation>
    <scope>NUCLEOTIDE SEQUENCE</scope>
    <source>
        <strain evidence="1">CCFEE 5737</strain>
    </source>
</reference>
<proteinExistence type="predicted"/>
<name>A0ACC3D5K3_9PEZI</name>